<dbReference type="GO" id="GO:0003677">
    <property type="term" value="F:DNA binding"/>
    <property type="evidence" value="ECO:0007669"/>
    <property type="project" value="InterPro"/>
</dbReference>
<organism evidence="4 5">
    <name type="scientific">Sphaerisporangium rufum</name>
    <dbReference type="NCBI Taxonomy" id="1381558"/>
    <lineage>
        <taxon>Bacteria</taxon>
        <taxon>Bacillati</taxon>
        <taxon>Actinomycetota</taxon>
        <taxon>Actinomycetes</taxon>
        <taxon>Streptosporangiales</taxon>
        <taxon>Streptosporangiaceae</taxon>
        <taxon>Sphaerisporangium</taxon>
    </lineage>
</organism>
<protein>
    <recommendedName>
        <fullName evidence="6">PemK-like, MazF-like toxin of type II toxin-antitoxin system</fullName>
    </recommendedName>
</protein>
<reference evidence="4" key="1">
    <citation type="submission" date="2021-01" db="EMBL/GenBank/DDBJ databases">
        <title>Whole genome shotgun sequence of Sphaerisporangium rufum NBRC 109079.</title>
        <authorList>
            <person name="Komaki H."/>
            <person name="Tamura T."/>
        </authorList>
    </citation>
    <scope>NUCLEOTIDE SEQUENCE</scope>
    <source>
        <strain evidence="4">NBRC 109079</strain>
    </source>
</reference>
<comment type="similarity">
    <text evidence="1">Belongs to the PemK/MazF family.</text>
</comment>
<dbReference type="InterPro" id="IPR003477">
    <property type="entry name" value="PemK-like"/>
</dbReference>
<evidence type="ECO:0008006" key="6">
    <source>
        <dbReference type="Google" id="ProtNLM"/>
    </source>
</evidence>
<feature type="region of interest" description="Disordered" evidence="3">
    <location>
        <begin position="114"/>
        <end position="133"/>
    </location>
</feature>
<comment type="caution">
    <text evidence="4">The sequence shown here is derived from an EMBL/GenBank/DDBJ whole genome shotgun (WGS) entry which is preliminary data.</text>
</comment>
<feature type="compositionally biased region" description="Polar residues" evidence="3">
    <location>
        <begin position="166"/>
        <end position="180"/>
    </location>
</feature>
<feature type="region of interest" description="Disordered" evidence="3">
    <location>
        <begin position="158"/>
        <end position="180"/>
    </location>
</feature>
<feature type="region of interest" description="Disordered" evidence="3">
    <location>
        <begin position="29"/>
        <end position="75"/>
    </location>
</feature>
<accession>A0A919R6X4</accession>
<dbReference type="EMBL" id="BOOU01000070">
    <property type="protein sequence ID" value="GII80273.1"/>
    <property type="molecule type" value="Genomic_DNA"/>
</dbReference>
<evidence type="ECO:0000313" key="5">
    <source>
        <dbReference type="Proteomes" id="UP000655287"/>
    </source>
</evidence>
<name>A0A919R6X4_9ACTN</name>
<dbReference type="SUPFAM" id="SSF50118">
    <property type="entry name" value="Cell growth inhibitor/plasmid maintenance toxic component"/>
    <property type="match status" value="1"/>
</dbReference>
<dbReference type="Proteomes" id="UP000655287">
    <property type="component" value="Unassembled WGS sequence"/>
</dbReference>
<keyword evidence="5" id="KW-1185">Reference proteome</keyword>
<evidence type="ECO:0000313" key="4">
    <source>
        <dbReference type="EMBL" id="GII80273.1"/>
    </source>
</evidence>
<dbReference type="Gene3D" id="2.30.30.110">
    <property type="match status" value="1"/>
</dbReference>
<dbReference type="AlphaFoldDB" id="A0A919R6X4"/>
<evidence type="ECO:0000256" key="2">
    <source>
        <dbReference type="ARBA" id="ARBA00022649"/>
    </source>
</evidence>
<dbReference type="RefSeq" id="WP_203990736.1">
    <property type="nucleotide sequence ID" value="NZ_BOOU01000070.1"/>
</dbReference>
<proteinExistence type="inferred from homology"/>
<evidence type="ECO:0000256" key="3">
    <source>
        <dbReference type="SAM" id="MobiDB-lite"/>
    </source>
</evidence>
<gene>
    <name evidence="4" type="ORF">Sru01_52550</name>
</gene>
<keyword evidence="2" id="KW-1277">Toxin-antitoxin system</keyword>
<feature type="compositionally biased region" description="Pro residues" evidence="3">
    <location>
        <begin position="59"/>
        <end position="72"/>
    </location>
</feature>
<evidence type="ECO:0000256" key="1">
    <source>
        <dbReference type="ARBA" id="ARBA00007521"/>
    </source>
</evidence>
<dbReference type="Pfam" id="PF02452">
    <property type="entry name" value="PemK_toxin"/>
    <property type="match status" value="1"/>
</dbReference>
<sequence>MSADRAAALLAALLILLAAGGTVLLLARQRSGRRGPARPAGRGARRPGGRRPDRGRRPAPAPGRRPAAPPRPAPREIWWADVPYSDGTGSKVRPCLVVRARAGGADVLKITSQDKSARDDHVPIPTRSWDPDAAKDSWLDLSETHFVGRRGFRERAAESCDARTWRQVTRHQAGSRSGDR</sequence>
<dbReference type="InterPro" id="IPR011067">
    <property type="entry name" value="Plasmid_toxin/cell-grow_inhib"/>
</dbReference>